<dbReference type="Pfam" id="PF00392">
    <property type="entry name" value="GntR"/>
    <property type="match status" value="1"/>
</dbReference>
<dbReference type="Gene3D" id="1.10.10.10">
    <property type="entry name" value="Winged helix-like DNA-binding domain superfamily/Winged helix DNA-binding domain"/>
    <property type="match status" value="1"/>
</dbReference>
<dbReference type="InterPro" id="IPR050679">
    <property type="entry name" value="Bact_HTH_transcr_reg"/>
</dbReference>
<dbReference type="InterPro" id="IPR036390">
    <property type="entry name" value="WH_DNA-bd_sf"/>
</dbReference>
<evidence type="ECO:0000313" key="7">
    <source>
        <dbReference type="Proteomes" id="UP000612362"/>
    </source>
</evidence>
<evidence type="ECO:0000256" key="2">
    <source>
        <dbReference type="ARBA" id="ARBA00023125"/>
    </source>
</evidence>
<dbReference type="InterPro" id="IPR028978">
    <property type="entry name" value="Chorismate_lyase_/UTRA_dom_sf"/>
</dbReference>
<accession>A0A8J3MUE0</accession>
<dbReference type="FunFam" id="1.10.10.10:FF:000079">
    <property type="entry name" value="GntR family transcriptional regulator"/>
    <property type="match status" value="1"/>
</dbReference>
<keyword evidence="2" id="KW-0238">DNA-binding</keyword>
<dbReference type="EMBL" id="BNJF01000002">
    <property type="protein sequence ID" value="GHO46826.1"/>
    <property type="molecule type" value="Genomic_DNA"/>
</dbReference>
<dbReference type="GO" id="GO:0003700">
    <property type="term" value="F:DNA-binding transcription factor activity"/>
    <property type="evidence" value="ECO:0007669"/>
    <property type="project" value="InterPro"/>
</dbReference>
<evidence type="ECO:0000259" key="5">
    <source>
        <dbReference type="PROSITE" id="PS50949"/>
    </source>
</evidence>
<evidence type="ECO:0000256" key="4">
    <source>
        <dbReference type="SAM" id="MobiDB-lite"/>
    </source>
</evidence>
<dbReference type="InterPro" id="IPR036388">
    <property type="entry name" value="WH-like_DNA-bd_sf"/>
</dbReference>
<keyword evidence="7" id="KW-1185">Reference proteome</keyword>
<dbReference type="CDD" id="cd07377">
    <property type="entry name" value="WHTH_GntR"/>
    <property type="match status" value="1"/>
</dbReference>
<dbReference type="GO" id="GO:0045892">
    <property type="term" value="P:negative regulation of DNA-templated transcription"/>
    <property type="evidence" value="ECO:0007669"/>
    <property type="project" value="TreeGrafter"/>
</dbReference>
<sequence>MDNDVIDGASPDTEGKARSVSGPFPKHYQVRENIANRIANGTWKPGVLIPSETVLGSEFSVSRITVRRAISDLIHEGKLFSIQGKGTFVAKPKLPERFVHRAFGIYEDLRRQGVQLTTQILRQERQPAPQGVATTLGLQAGEEVQVLVRVRSVEDERLLVSTTYIPNKLCPDLDSVDLTSASLYHVLSTRYGLKIARGERSLEAVAAGQWEARQLEIALGSPLLLLDSIAYLANGQAFEHSRTFHRGDRARVEVEFTPSQDEW</sequence>
<evidence type="ECO:0000256" key="3">
    <source>
        <dbReference type="ARBA" id="ARBA00023163"/>
    </source>
</evidence>
<keyword evidence="1" id="KW-0805">Transcription regulation</keyword>
<dbReference type="InterPro" id="IPR000524">
    <property type="entry name" value="Tscrpt_reg_HTH_GntR"/>
</dbReference>
<dbReference type="AlphaFoldDB" id="A0A8J3MUE0"/>
<dbReference type="SUPFAM" id="SSF46785">
    <property type="entry name" value="Winged helix' DNA-binding domain"/>
    <property type="match status" value="1"/>
</dbReference>
<evidence type="ECO:0000313" key="6">
    <source>
        <dbReference type="EMBL" id="GHO46826.1"/>
    </source>
</evidence>
<organism evidence="6 7">
    <name type="scientific">Ktedonospora formicarum</name>
    <dbReference type="NCBI Taxonomy" id="2778364"/>
    <lineage>
        <taxon>Bacteria</taxon>
        <taxon>Bacillati</taxon>
        <taxon>Chloroflexota</taxon>
        <taxon>Ktedonobacteria</taxon>
        <taxon>Ktedonobacterales</taxon>
        <taxon>Ktedonobacteraceae</taxon>
        <taxon>Ktedonospora</taxon>
    </lineage>
</organism>
<feature type="region of interest" description="Disordered" evidence="4">
    <location>
        <begin position="1"/>
        <end position="23"/>
    </location>
</feature>
<dbReference type="SMART" id="SM00345">
    <property type="entry name" value="HTH_GNTR"/>
    <property type="match status" value="1"/>
</dbReference>
<dbReference type="PROSITE" id="PS50949">
    <property type="entry name" value="HTH_GNTR"/>
    <property type="match status" value="1"/>
</dbReference>
<dbReference type="PANTHER" id="PTHR44846">
    <property type="entry name" value="MANNOSYL-D-GLYCERATE TRANSPORT/METABOLISM SYSTEM REPRESSOR MNGR-RELATED"/>
    <property type="match status" value="1"/>
</dbReference>
<dbReference type="GO" id="GO:0003677">
    <property type="term" value="F:DNA binding"/>
    <property type="evidence" value="ECO:0007669"/>
    <property type="project" value="UniProtKB-KW"/>
</dbReference>
<dbReference type="PANTHER" id="PTHR44846:SF1">
    <property type="entry name" value="MANNOSYL-D-GLYCERATE TRANSPORT_METABOLISM SYSTEM REPRESSOR MNGR-RELATED"/>
    <property type="match status" value="1"/>
</dbReference>
<reference evidence="6" key="1">
    <citation type="submission" date="2020-10" db="EMBL/GenBank/DDBJ databases">
        <title>Taxonomic study of unclassified bacteria belonging to the class Ktedonobacteria.</title>
        <authorList>
            <person name="Yabe S."/>
            <person name="Wang C.M."/>
            <person name="Zheng Y."/>
            <person name="Sakai Y."/>
            <person name="Cavaletti L."/>
            <person name="Monciardini P."/>
            <person name="Donadio S."/>
        </authorList>
    </citation>
    <scope>NUCLEOTIDE SEQUENCE</scope>
    <source>
        <strain evidence="6">SOSP1-1</strain>
    </source>
</reference>
<feature type="domain" description="HTH gntR-type" evidence="5">
    <location>
        <begin position="24"/>
        <end position="92"/>
    </location>
</feature>
<dbReference type="SUPFAM" id="SSF64288">
    <property type="entry name" value="Chorismate lyase-like"/>
    <property type="match status" value="1"/>
</dbReference>
<dbReference type="Gene3D" id="3.40.1410.10">
    <property type="entry name" value="Chorismate lyase-like"/>
    <property type="match status" value="1"/>
</dbReference>
<protein>
    <submittedName>
        <fullName evidence="6">GntR family transcriptional regulator</fullName>
    </submittedName>
</protein>
<dbReference type="InterPro" id="IPR011663">
    <property type="entry name" value="UTRA"/>
</dbReference>
<evidence type="ECO:0000256" key="1">
    <source>
        <dbReference type="ARBA" id="ARBA00023015"/>
    </source>
</evidence>
<name>A0A8J3MUE0_9CHLR</name>
<dbReference type="PRINTS" id="PR00035">
    <property type="entry name" value="HTHGNTR"/>
</dbReference>
<gene>
    <name evidence="6" type="ORF">KSX_49890</name>
</gene>
<dbReference type="Proteomes" id="UP000612362">
    <property type="component" value="Unassembled WGS sequence"/>
</dbReference>
<dbReference type="RefSeq" id="WP_220196177.1">
    <property type="nucleotide sequence ID" value="NZ_BNJF01000002.1"/>
</dbReference>
<keyword evidence="3" id="KW-0804">Transcription</keyword>
<proteinExistence type="predicted"/>
<dbReference type="Pfam" id="PF07702">
    <property type="entry name" value="UTRA"/>
    <property type="match status" value="1"/>
</dbReference>
<dbReference type="SMART" id="SM00866">
    <property type="entry name" value="UTRA"/>
    <property type="match status" value="1"/>
</dbReference>
<comment type="caution">
    <text evidence="6">The sequence shown here is derived from an EMBL/GenBank/DDBJ whole genome shotgun (WGS) entry which is preliminary data.</text>
</comment>